<evidence type="ECO:0000256" key="1">
    <source>
        <dbReference type="SAM" id="SignalP"/>
    </source>
</evidence>
<feature type="chain" id="PRO_5010876743" evidence="1">
    <location>
        <begin position="21"/>
        <end position="119"/>
    </location>
</feature>
<evidence type="ECO:0000313" key="3">
    <source>
        <dbReference type="Proteomes" id="UP000012179"/>
    </source>
</evidence>
<sequence length="119" mass="13292">MIIIASLWLTMLLIPSTSFSHDESTDIPPIHAETGHVYIANRTNEEIIFYLESANTIRTKHRLPPGFGATFSGAAADAWFNIHIYTANTHVNYGLDAGNRYYIKQNPAGIPNVYKMPGR</sequence>
<protein>
    <submittedName>
        <fullName evidence="2">Uncharacterized protein</fullName>
    </submittedName>
</protein>
<gene>
    <name evidence="2" type="ORF">EBAPG3_012925</name>
</gene>
<proteinExistence type="predicted"/>
<dbReference type="AlphaFoldDB" id="A0A1W6SS22"/>
<accession>A0A1W6SS22</accession>
<name>A0A1W6SS22_9PROT</name>
<dbReference type="Proteomes" id="UP000012179">
    <property type="component" value="Chromosome"/>
</dbReference>
<organism evidence="2 3">
    <name type="scientific">Nitrosospira lacus</name>
    <dbReference type="NCBI Taxonomy" id="1288494"/>
    <lineage>
        <taxon>Bacteria</taxon>
        <taxon>Pseudomonadati</taxon>
        <taxon>Pseudomonadota</taxon>
        <taxon>Betaproteobacteria</taxon>
        <taxon>Nitrosomonadales</taxon>
        <taxon>Nitrosomonadaceae</taxon>
        <taxon>Nitrosospira</taxon>
    </lineage>
</organism>
<dbReference type="EMBL" id="CP021106">
    <property type="protein sequence ID" value="ARO88597.1"/>
    <property type="molecule type" value="Genomic_DNA"/>
</dbReference>
<dbReference type="KEGG" id="nlc:EBAPG3_012925"/>
<evidence type="ECO:0000313" key="2">
    <source>
        <dbReference type="EMBL" id="ARO88597.1"/>
    </source>
</evidence>
<reference evidence="2 3" key="1">
    <citation type="journal article" date="2015" name="Int. J. Syst. Evol. Microbiol.">
        <title>Nitrosospira lacus sp. nov., a psychrotolerant, ammonia-oxidizing bacterium from sandy lake sediment.</title>
        <authorList>
            <person name="Urakawa H."/>
            <person name="Garcia J.C."/>
            <person name="Nielsen J.L."/>
            <person name="Le V.Q."/>
            <person name="Kozlowski J.A."/>
            <person name="Stein L.Y."/>
            <person name="Lim C.K."/>
            <person name="Pommerening-Roser A."/>
            <person name="Martens-Habbena W."/>
            <person name="Stahl D.A."/>
            <person name="Klotz M.G."/>
        </authorList>
    </citation>
    <scope>NUCLEOTIDE SEQUENCE [LARGE SCALE GENOMIC DNA]</scope>
    <source>
        <strain evidence="2 3">APG3</strain>
    </source>
</reference>
<feature type="signal peptide" evidence="1">
    <location>
        <begin position="1"/>
        <end position="20"/>
    </location>
</feature>
<keyword evidence="1" id="KW-0732">Signal</keyword>
<keyword evidence="3" id="KW-1185">Reference proteome</keyword>